<reference evidence="2" key="1">
    <citation type="submission" date="2021-03" db="EMBL/GenBank/DDBJ databases">
        <title>Draft genome sequence of rust myrtle Austropuccinia psidii MF-1, a brazilian biotype.</title>
        <authorList>
            <person name="Quecine M.C."/>
            <person name="Pachon D.M.R."/>
            <person name="Bonatelli M.L."/>
            <person name="Correr F.H."/>
            <person name="Franceschini L.M."/>
            <person name="Leite T.F."/>
            <person name="Margarido G.R.A."/>
            <person name="Almeida C.A."/>
            <person name="Ferrarezi J.A."/>
            <person name="Labate C.A."/>
        </authorList>
    </citation>
    <scope>NUCLEOTIDE SEQUENCE</scope>
    <source>
        <strain evidence="2">MF-1</strain>
    </source>
</reference>
<dbReference type="AlphaFoldDB" id="A0A9Q3IET8"/>
<gene>
    <name evidence="2" type="ORF">O181_077582</name>
</gene>
<keyword evidence="3" id="KW-1185">Reference proteome</keyword>
<evidence type="ECO:0000256" key="1">
    <source>
        <dbReference type="SAM" id="MobiDB-lite"/>
    </source>
</evidence>
<dbReference type="Proteomes" id="UP000765509">
    <property type="component" value="Unassembled WGS sequence"/>
</dbReference>
<feature type="compositionally biased region" description="Basic and acidic residues" evidence="1">
    <location>
        <begin position="75"/>
        <end position="97"/>
    </location>
</feature>
<feature type="region of interest" description="Disordered" evidence="1">
    <location>
        <begin position="65"/>
        <end position="97"/>
    </location>
</feature>
<evidence type="ECO:0000313" key="2">
    <source>
        <dbReference type="EMBL" id="MBW0537867.1"/>
    </source>
</evidence>
<sequence>MFPLTYINLNGSTKRDHLQEIWASDLSRVAFVPVKDLPPSSKQHPEDWLGDMTFNHKYWESTIKDHKIKPGTPESSDRDSDADSKADKIVDLDAKNN</sequence>
<accession>A0A9Q3IET8</accession>
<comment type="caution">
    <text evidence="2">The sequence shown here is derived from an EMBL/GenBank/DDBJ whole genome shotgun (WGS) entry which is preliminary data.</text>
</comment>
<dbReference type="EMBL" id="AVOT02042471">
    <property type="protein sequence ID" value="MBW0537867.1"/>
    <property type="molecule type" value="Genomic_DNA"/>
</dbReference>
<protein>
    <submittedName>
        <fullName evidence="2">Uncharacterized protein</fullName>
    </submittedName>
</protein>
<name>A0A9Q3IET8_9BASI</name>
<proteinExistence type="predicted"/>
<organism evidence="2 3">
    <name type="scientific">Austropuccinia psidii MF-1</name>
    <dbReference type="NCBI Taxonomy" id="1389203"/>
    <lineage>
        <taxon>Eukaryota</taxon>
        <taxon>Fungi</taxon>
        <taxon>Dikarya</taxon>
        <taxon>Basidiomycota</taxon>
        <taxon>Pucciniomycotina</taxon>
        <taxon>Pucciniomycetes</taxon>
        <taxon>Pucciniales</taxon>
        <taxon>Sphaerophragmiaceae</taxon>
        <taxon>Austropuccinia</taxon>
    </lineage>
</organism>
<evidence type="ECO:0000313" key="3">
    <source>
        <dbReference type="Proteomes" id="UP000765509"/>
    </source>
</evidence>